<reference evidence="4" key="1">
    <citation type="submission" date="2021-01" db="EMBL/GenBank/DDBJ databases">
        <authorList>
            <person name="Li R."/>
            <person name="Bekaert M."/>
        </authorList>
    </citation>
    <scope>NUCLEOTIDE SEQUENCE</scope>
    <source>
        <strain evidence="4">Farmed</strain>
    </source>
</reference>
<evidence type="ECO:0000256" key="2">
    <source>
        <dbReference type="ARBA" id="ARBA00023180"/>
    </source>
</evidence>
<dbReference type="InterPro" id="IPR017850">
    <property type="entry name" value="Alkaline_phosphatase_core_sf"/>
</dbReference>
<dbReference type="SUPFAM" id="SSF53649">
    <property type="entry name" value="Alkaline phosphatase-like"/>
    <property type="match status" value="1"/>
</dbReference>
<evidence type="ECO:0000259" key="3">
    <source>
        <dbReference type="SMART" id="SM00477"/>
    </source>
</evidence>
<accession>A0A812EWV6</accession>
<dbReference type="InterPro" id="IPR044929">
    <property type="entry name" value="DNA/RNA_non-sp_Endonuclease_sf"/>
</dbReference>
<evidence type="ECO:0000256" key="1">
    <source>
        <dbReference type="ARBA" id="ARBA00022801"/>
    </source>
</evidence>
<dbReference type="SMART" id="SM00477">
    <property type="entry name" value="NUC"/>
    <property type="match status" value="1"/>
</dbReference>
<name>A0A812EWV6_ACAPH</name>
<dbReference type="Gene3D" id="3.40.570.10">
    <property type="entry name" value="Extracellular Endonuclease, subunit A"/>
    <property type="match status" value="2"/>
</dbReference>
<dbReference type="InterPro" id="IPR044925">
    <property type="entry name" value="His-Me_finger_sf"/>
</dbReference>
<keyword evidence="1 4" id="KW-0378">Hydrolase</keyword>
<dbReference type="EMBL" id="CAHIKZ030005558">
    <property type="protein sequence ID" value="CAE1329719.1"/>
    <property type="molecule type" value="Genomic_DNA"/>
</dbReference>
<dbReference type="Gene3D" id="3.40.720.10">
    <property type="entry name" value="Alkaline Phosphatase, subunit A"/>
    <property type="match status" value="1"/>
</dbReference>
<sequence>MLRFYLSISFRVFFKRNLKIRASPSSAAFPRISTAEITNGITGACVWKELGNLVREYTVKYTTLNVISGPIFKDGLDNAKRLHSVNCSVPIPTHFYVILSKLSSADMSIPAEVLPIILPHVEKDQNCLKPKDYFFDHTARIRDIELLTGLTFMTDIPWEKSIKIRTYLPLEMWESLRPSSWMKLQHCVNLDKACKNASRPVLLISLDGFRADYTNYEVTPVINRLRECGIQTSFMRSSFPSKTFPNHYTIATGLYPESHGIVGNYMYDMEKNDVFKMSTTDPYWWGGETIWKTLSKAGKESGSYFFVGSSISGVNATYFYPYSGKTSYEDRIDQAVAWIRQGLPFVSIYFEEPDSTGHREGPSSKQILNTLRLVDSYIGQLMNKLYEENMHNCVNIIIVADHGMTDVNCERSVVLWDIIDKETATKDMFVYSDGRVTNKYWQEGKTFKRFSNGSYAITVPELTSKLECSSRHMKVFQKEFLPKRLHYTKHKRIGDIQLLINDTWYLQRKNLYCGGRGSHGYDNRFKSMNALFLAYGPDFKQQLHTEPFQNIEIYNLFTDLLNIPGAPNNGTEGRLHRLLRRPPPETLRQSVGQYKNVSFNMNFDDLALFLKKHRCLNFTPTNKEVSLIYTSMVNSNKKFQEISFGLPLLKNNVSIQMLKHKAYLTAYDTNRKRLLFIAATRKSSQPFANFSDAGNGCIVDPRVHFDQMKYDQTENNYTWLNLTPADFADDEEKITSFLSTNFIRVAKAFKEDLWIEALNVVQKWRTSFSMFTWFVGPIYDYNLDGLADDDDTIKRFTNESLPTNVFFVLVGCQNTGEIEATTAYILPSNQQHFPKCRKMSQMLRDHQARVRDVELLTNLEFYPKEPFQKAVIHRTSMIDVKLPLKD</sequence>
<dbReference type="Proteomes" id="UP000597762">
    <property type="component" value="Unassembled WGS sequence"/>
</dbReference>
<keyword evidence="2" id="KW-0325">Glycoprotein</keyword>
<comment type="caution">
    <text evidence="4">The sequence shown here is derived from an EMBL/GenBank/DDBJ whole genome shotgun (WGS) entry which is preliminary data.</text>
</comment>
<dbReference type="CDD" id="cd16018">
    <property type="entry name" value="Enpp"/>
    <property type="match status" value="1"/>
</dbReference>
<dbReference type="GO" id="GO:0004528">
    <property type="term" value="F:phosphodiesterase I activity"/>
    <property type="evidence" value="ECO:0007669"/>
    <property type="project" value="UniProtKB-EC"/>
</dbReference>
<dbReference type="Gene3D" id="3.30.1360.180">
    <property type="match status" value="1"/>
</dbReference>
<evidence type="ECO:0000313" key="4">
    <source>
        <dbReference type="EMBL" id="CAE1329719.1"/>
    </source>
</evidence>
<dbReference type="EC" id="3.6.1.9" evidence="4"/>
<dbReference type="GO" id="GO:0047429">
    <property type="term" value="F:nucleoside triphosphate diphosphatase activity"/>
    <property type="evidence" value="ECO:0007669"/>
    <property type="project" value="UniProtKB-EC"/>
</dbReference>
<gene>
    <name evidence="4" type="ORF">SPHA_79128</name>
</gene>
<organism evidence="4 5">
    <name type="scientific">Acanthosepion pharaonis</name>
    <name type="common">Pharaoh cuttlefish</name>
    <name type="synonym">Sepia pharaonis</name>
    <dbReference type="NCBI Taxonomy" id="158019"/>
    <lineage>
        <taxon>Eukaryota</taxon>
        <taxon>Metazoa</taxon>
        <taxon>Spiralia</taxon>
        <taxon>Lophotrochozoa</taxon>
        <taxon>Mollusca</taxon>
        <taxon>Cephalopoda</taxon>
        <taxon>Coleoidea</taxon>
        <taxon>Decapodiformes</taxon>
        <taxon>Sepiida</taxon>
        <taxon>Sepiina</taxon>
        <taxon>Sepiidae</taxon>
        <taxon>Acanthosepion</taxon>
    </lineage>
</organism>
<evidence type="ECO:0000313" key="5">
    <source>
        <dbReference type="Proteomes" id="UP000597762"/>
    </source>
</evidence>
<dbReference type="PANTHER" id="PTHR10151">
    <property type="entry name" value="ECTONUCLEOTIDE PYROPHOSPHATASE/PHOSPHODIESTERASE"/>
    <property type="match status" value="1"/>
</dbReference>
<dbReference type="GO" id="GO:0046872">
    <property type="term" value="F:metal ion binding"/>
    <property type="evidence" value="ECO:0007669"/>
    <property type="project" value="InterPro"/>
</dbReference>
<feature type="domain" description="ENPP1-3/EXOG-like endonuclease/phosphodiesterase" evidence="3">
    <location>
        <begin position="1"/>
        <end position="159"/>
    </location>
</feature>
<keyword evidence="5" id="KW-1185">Reference proteome</keyword>
<dbReference type="EC" id="3.1.4.1" evidence="4"/>
<dbReference type="InterPro" id="IPR020821">
    <property type="entry name" value="ENPP1-3/EXOG-like_nuc-like"/>
</dbReference>
<dbReference type="InterPro" id="IPR002591">
    <property type="entry name" value="Phosphodiest/P_Trfase"/>
</dbReference>
<protein>
    <submittedName>
        <fullName evidence="4">ENPP1_3</fullName>
        <ecNumber evidence="4">3.1.4.1</ecNumber>
        <ecNumber evidence="4">3.6.1.9</ecNumber>
    </submittedName>
</protein>
<dbReference type="PANTHER" id="PTHR10151:SF114">
    <property type="entry name" value="ECTONUCLEOTIDE PYROPHOSPHATASE_PHOSPHODIESTERASE C27A7.3"/>
    <property type="match status" value="1"/>
</dbReference>
<dbReference type="AlphaFoldDB" id="A0A812EWV6"/>
<dbReference type="OrthoDB" id="415411at2759"/>
<dbReference type="SUPFAM" id="SSF54060">
    <property type="entry name" value="His-Me finger endonucleases"/>
    <property type="match status" value="2"/>
</dbReference>
<dbReference type="Pfam" id="PF01663">
    <property type="entry name" value="Phosphodiest"/>
    <property type="match status" value="1"/>
</dbReference>
<proteinExistence type="predicted"/>
<dbReference type="GO" id="GO:0003676">
    <property type="term" value="F:nucleic acid binding"/>
    <property type="evidence" value="ECO:0007669"/>
    <property type="project" value="InterPro"/>
</dbReference>